<dbReference type="EMBL" id="LR882967">
    <property type="protein sequence ID" value="CAD5972334.1"/>
    <property type="molecule type" value="Genomic_DNA"/>
</dbReference>
<evidence type="ECO:0000313" key="1">
    <source>
        <dbReference type="EMBL" id="CAD5972334.1"/>
    </source>
</evidence>
<dbReference type="PANTHER" id="PTHR39550:SF1">
    <property type="entry name" value="SLL0658 PROTEIN"/>
    <property type="match status" value="1"/>
</dbReference>
<reference evidence="1" key="1">
    <citation type="submission" date="2020-09" db="EMBL/GenBank/DDBJ databases">
        <authorList>
            <person name="Blom J."/>
        </authorList>
    </citation>
    <scope>NUCLEOTIDE SEQUENCE</scope>
    <source>
        <strain evidence="1">No.713</strain>
    </source>
</reference>
<accession>A0A9W4DAW2</accession>
<name>A0A9W4DAW2_9CYAN</name>
<dbReference type="PANTHER" id="PTHR39550">
    <property type="entry name" value="SLL0658 PROTEIN"/>
    <property type="match status" value="1"/>
</dbReference>
<dbReference type="Proteomes" id="UP001153719">
    <property type="component" value="Chromosome"/>
</dbReference>
<dbReference type="AlphaFoldDB" id="A0A9W4DAW2"/>
<keyword evidence="2" id="KW-1185">Reference proteome</keyword>
<evidence type="ECO:0000313" key="2">
    <source>
        <dbReference type="Proteomes" id="UP001153719"/>
    </source>
</evidence>
<gene>
    <name evidence="1" type="ORF">NO713_03908</name>
</gene>
<dbReference type="InterPro" id="IPR021799">
    <property type="entry name" value="PIN-like_prokaryotic"/>
</dbReference>
<protein>
    <submittedName>
        <fullName evidence="1">Nucleic acid-binding protein</fullName>
    </submittedName>
</protein>
<dbReference type="Pfam" id="PF11848">
    <property type="entry name" value="DUF3368"/>
    <property type="match status" value="1"/>
</dbReference>
<sequence>MIVISDTSPITSLAAIGKLDLLQQVYGTIIIPQGVYNEMANLGYEVPGTKEVKTLAWIETKTVSNLALVEQLKTELDQGESEAIALAIELKADLLIIDENPGRNVAKMLNLNLIGILGILLIAKQRGFIANTKPVMDDLINLAGFRINPQLYANLLITAGEIPPTE</sequence>
<dbReference type="RefSeq" id="WP_254174444.1">
    <property type="nucleotide sequence ID" value="NZ_LR882967.1"/>
</dbReference>
<organism evidence="1 2">
    <name type="scientific">Planktothrix pseudagardhii</name>
    <dbReference type="NCBI Taxonomy" id="132604"/>
    <lineage>
        <taxon>Bacteria</taxon>
        <taxon>Bacillati</taxon>
        <taxon>Cyanobacteriota</taxon>
        <taxon>Cyanophyceae</taxon>
        <taxon>Oscillatoriophycideae</taxon>
        <taxon>Oscillatoriales</taxon>
        <taxon>Microcoleaceae</taxon>
        <taxon>Planktothrix</taxon>
    </lineage>
</organism>
<dbReference type="KEGG" id="ppsu:NO713_03908"/>
<proteinExistence type="predicted"/>